<dbReference type="EMBL" id="CAADFO010000001">
    <property type="protein sequence ID" value="VFK22242.1"/>
    <property type="molecule type" value="Genomic_DNA"/>
</dbReference>
<dbReference type="EMBL" id="CAADGH010000038">
    <property type="protein sequence ID" value="VFK76007.1"/>
    <property type="molecule type" value="Genomic_DNA"/>
</dbReference>
<evidence type="ECO:0000313" key="2">
    <source>
        <dbReference type="EMBL" id="VFK32633.1"/>
    </source>
</evidence>
<protein>
    <submittedName>
        <fullName evidence="3">Uncharacterized protein</fullName>
    </submittedName>
</protein>
<gene>
    <name evidence="1" type="ORF">BECKMB1821G_GA0114241_1001107</name>
    <name evidence="3" type="ORF">BECKMB1821H_GA0114242_103826</name>
    <name evidence="2" type="ORF">BECKMB1821I_GA0114274_103527</name>
</gene>
<organism evidence="3">
    <name type="scientific">Candidatus Kentrum sp. MB</name>
    <dbReference type="NCBI Taxonomy" id="2138164"/>
    <lineage>
        <taxon>Bacteria</taxon>
        <taxon>Pseudomonadati</taxon>
        <taxon>Pseudomonadota</taxon>
        <taxon>Gammaproteobacteria</taxon>
        <taxon>Candidatus Kentrum</taxon>
    </lineage>
</organism>
<evidence type="ECO:0000313" key="1">
    <source>
        <dbReference type="EMBL" id="VFK22242.1"/>
    </source>
</evidence>
<evidence type="ECO:0000313" key="3">
    <source>
        <dbReference type="EMBL" id="VFK76007.1"/>
    </source>
</evidence>
<proteinExistence type="predicted"/>
<name>A0A451BCI9_9GAMM</name>
<dbReference type="AlphaFoldDB" id="A0A451BCI9"/>
<dbReference type="EMBL" id="CAADFQ010000035">
    <property type="protein sequence ID" value="VFK32633.1"/>
    <property type="molecule type" value="Genomic_DNA"/>
</dbReference>
<sequence length="98" mass="11152">MNSARGFRRYRIKRSDMTTRLPLRPANAIKRSSGIAFKRSVSCCLNYAGICCLCNLRIAPEVRDTFPHGTPFDIFVLVLFILLTKDLEFGRIITMKAP</sequence>
<reference evidence="3" key="1">
    <citation type="submission" date="2019-02" db="EMBL/GenBank/DDBJ databases">
        <authorList>
            <person name="Gruber-Vodicka R. H."/>
            <person name="Seah K. B. B."/>
        </authorList>
    </citation>
    <scope>NUCLEOTIDE SEQUENCE</scope>
    <source>
        <strain evidence="1">BECK_BZ197</strain>
        <strain evidence="3">BECK_BZ198</strain>
        <strain evidence="2">BECK_BZ199</strain>
    </source>
</reference>
<accession>A0A451BCI9</accession>